<dbReference type="SUPFAM" id="SSF51658">
    <property type="entry name" value="Xylose isomerase-like"/>
    <property type="match status" value="1"/>
</dbReference>
<evidence type="ECO:0000313" key="7">
    <source>
        <dbReference type="Proteomes" id="UP000318336"/>
    </source>
</evidence>
<accession>A0A542XGK3</accession>
<protein>
    <submittedName>
        <fullName evidence="6">Hydroxypyruvate isomerase</fullName>
    </submittedName>
</protein>
<reference evidence="6 7" key="1">
    <citation type="submission" date="2019-06" db="EMBL/GenBank/DDBJ databases">
        <title>Sequencing the genomes of 1000 actinobacteria strains.</title>
        <authorList>
            <person name="Klenk H.-P."/>
        </authorList>
    </citation>
    <scope>NUCLEOTIDE SEQUENCE [LARGE SCALE GENOMIC DNA]</scope>
    <source>
        <strain evidence="6 7">DSM 24617</strain>
    </source>
</reference>
<gene>
    <name evidence="6" type="ORF">FB554_3146</name>
</gene>
<sequence length="282" mass="30017">MPSPRRYAVNLSILFTEVPFLERPQAAADAGFDAVESWWPWPTATPSQEEVDAFVQAIESAGVQLVGLNFFAGDMPGGDRGLFAWPEREEELRANIPVVVEIGRRLGCRAFNGLYGNRIDGVDAETADAQATTMLGEAAAAVAEIDGTVLIEPVSGTPAYPLKTAAEAVAVIDRVRAETGAENLGFLCDLYHLAANGDDVEAAVQTYGGRAAHVQIADNPGRGEPGTGDLDLDRYLDELAQQGYSGYVALEYKTTSTTTEGLDAWLPRAERSAGADSARSHA</sequence>
<name>A0A542XGK3_9MICO</name>
<dbReference type="AlphaFoldDB" id="A0A542XGK3"/>
<dbReference type="PIRSF" id="PIRSF006241">
    <property type="entry name" value="HyI"/>
    <property type="match status" value="1"/>
</dbReference>
<dbReference type="PANTHER" id="PTHR43489">
    <property type="entry name" value="ISOMERASE"/>
    <property type="match status" value="1"/>
</dbReference>
<dbReference type="GO" id="GO:0046487">
    <property type="term" value="P:glyoxylate metabolic process"/>
    <property type="evidence" value="ECO:0007669"/>
    <property type="project" value="TreeGrafter"/>
</dbReference>
<dbReference type="RefSeq" id="WP_142007301.1">
    <property type="nucleotide sequence ID" value="NZ_CAJTBP010000001.1"/>
</dbReference>
<evidence type="ECO:0000256" key="2">
    <source>
        <dbReference type="ARBA" id="ARBA00023277"/>
    </source>
</evidence>
<dbReference type="InterPro" id="IPR050417">
    <property type="entry name" value="Sugar_Epim/Isomerase"/>
</dbReference>
<dbReference type="InterPro" id="IPR036237">
    <property type="entry name" value="Xyl_isomerase-like_sf"/>
</dbReference>
<evidence type="ECO:0000256" key="1">
    <source>
        <dbReference type="ARBA" id="ARBA00023235"/>
    </source>
</evidence>
<feature type="domain" description="Xylose isomerase-like TIM barrel" evidence="5">
    <location>
        <begin position="25"/>
        <end position="262"/>
    </location>
</feature>
<comment type="caution">
    <text evidence="6">The sequence shown here is derived from an EMBL/GenBank/DDBJ whole genome shotgun (WGS) entry which is preliminary data.</text>
</comment>
<keyword evidence="7" id="KW-1185">Reference proteome</keyword>
<evidence type="ECO:0000259" key="5">
    <source>
        <dbReference type="Pfam" id="PF01261"/>
    </source>
</evidence>
<dbReference type="EMBL" id="VFOK01000001">
    <property type="protein sequence ID" value="TQL34963.1"/>
    <property type="molecule type" value="Genomic_DNA"/>
</dbReference>
<dbReference type="OrthoDB" id="9786584at2"/>
<evidence type="ECO:0000256" key="4">
    <source>
        <dbReference type="PIRSR" id="PIRSR006241-50"/>
    </source>
</evidence>
<dbReference type="GO" id="GO:0008903">
    <property type="term" value="F:hydroxypyruvate isomerase activity"/>
    <property type="evidence" value="ECO:0007669"/>
    <property type="project" value="TreeGrafter"/>
</dbReference>
<keyword evidence="1 3" id="KW-0413">Isomerase</keyword>
<keyword evidence="6" id="KW-0670">Pyruvate</keyword>
<feature type="active site" description="Proton donor/acceptor" evidence="4">
    <location>
        <position position="251"/>
    </location>
</feature>
<evidence type="ECO:0000256" key="3">
    <source>
        <dbReference type="PIRNR" id="PIRNR006241"/>
    </source>
</evidence>
<feature type="active site" description="Proton donor/acceptor" evidence="4">
    <location>
        <position position="152"/>
    </location>
</feature>
<dbReference type="InterPro" id="IPR013022">
    <property type="entry name" value="Xyl_isomerase-like_TIM-brl"/>
</dbReference>
<comment type="similarity">
    <text evidence="3">Belongs to the hyi family.</text>
</comment>
<dbReference type="Gene3D" id="3.20.20.150">
    <property type="entry name" value="Divalent-metal-dependent TIM barrel enzymes"/>
    <property type="match status" value="1"/>
</dbReference>
<keyword evidence="2" id="KW-0119">Carbohydrate metabolism</keyword>
<dbReference type="InterPro" id="IPR026040">
    <property type="entry name" value="HyI-like"/>
</dbReference>
<dbReference type="Pfam" id="PF01261">
    <property type="entry name" value="AP_endonuc_2"/>
    <property type="match status" value="1"/>
</dbReference>
<dbReference type="PANTHER" id="PTHR43489:SF6">
    <property type="entry name" value="HYDROXYPYRUVATE ISOMERASE-RELATED"/>
    <property type="match status" value="1"/>
</dbReference>
<dbReference type="Proteomes" id="UP000318336">
    <property type="component" value="Unassembled WGS sequence"/>
</dbReference>
<proteinExistence type="inferred from homology"/>
<organism evidence="6 7">
    <name type="scientific">Barrientosiimonas humi</name>
    <dbReference type="NCBI Taxonomy" id="999931"/>
    <lineage>
        <taxon>Bacteria</taxon>
        <taxon>Bacillati</taxon>
        <taxon>Actinomycetota</taxon>
        <taxon>Actinomycetes</taxon>
        <taxon>Micrococcales</taxon>
        <taxon>Dermacoccaceae</taxon>
        <taxon>Barrientosiimonas</taxon>
    </lineage>
</organism>
<evidence type="ECO:0000313" key="6">
    <source>
        <dbReference type="EMBL" id="TQL34963.1"/>
    </source>
</evidence>